<dbReference type="Proteomes" id="UP001500751">
    <property type="component" value="Unassembled WGS sequence"/>
</dbReference>
<dbReference type="EMBL" id="BAAAQN010000026">
    <property type="protein sequence ID" value="GAA2038119.1"/>
    <property type="molecule type" value="Genomic_DNA"/>
</dbReference>
<comment type="caution">
    <text evidence="1">The sequence shown here is derived from an EMBL/GenBank/DDBJ whole genome shotgun (WGS) entry which is preliminary data.</text>
</comment>
<sequence length="429" mass="43033">MRPLVDGLVGAVRVNGQAVLCDLGQSGTVPGLRPQTCAQYANSTAGRAVLLQSMAAGDGCVQFAWSSALDLSAAGGVSGALTYIPVGRDAVTYAVTDNSDLPRTLTVADLKAIYTCDAGYVGAGPAYTVHPLLPQAGSSVRTAFEAAVGITDADVVGGRYPCVSDTVGGGLQAVAENDGRVLSQSAVVPYAVSAYLAQIGQAVADHRGRAVLGSYDGSTPVGHDGGAGDVTFAVSSRSSVPRELTMADLRAIYTCDSNYVGTPGAVGIEPFLPAAGGAGSVRAEWESLVGISDVDVVAGKYWCLHDSLNGNPVGENDGRGLPGDGVVPMSGAAYAAQLSGGAIDHRGLAVPGVIDGRVQLVNTDTGSAAAGRWLVVPTGALGASPGRDLFVGSGSGVCLETEVIQRFGYGVGMGVGVDAGCGDVSRRTL</sequence>
<keyword evidence="2" id="KW-1185">Reference proteome</keyword>
<organism evidence="1 2">
    <name type="scientific">Catenulispora yoronensis</name>
    <dbReference type="NCBI Taxonomy" id="450799"/>
    <lineage>
        <taxon>Bacteria</taxon>
        <taxon>Bacillati</taxon>
        <taxon>Actinomycetota</taxon>
        <taxon>Actinomycetes</taxon>
        <taxon>Catenulisporales</taxon>
        <taxon>Catenulisporaceae</taxon>
        <taxon>Catenulispora</taxon>
    </lineage>
</organism>
<dbReference type="SUPFAM" id="SSF53850">
    <property type="entry name" value="Periplasmic binding protein-like II"/>
    <property type="match status" value="1"/>
</dbReference>
<protein>
    <submittedName>
        <fullName evidence="1">Uncharacterized protein</fullName>
    </submittedName>
</protein>
<reference evidence="1 2" key="1">
    <citation type="journal article" date="2019" name="Int. J. Syst. Evol. Microbiol.">
        <title>The Global Catalogue of Microorganisms (GCM) 10K type strain sequencing project: providing services to taxonomists for standard genome sequencing and annotation.</title>
        <authorList>
            <consortium name="The Broad Institute Genomics Platform"/>
            <consortium name="The Broad Institute Genome Sequencing Center for Infectious Disease"/>
            <person name="Wu L."/>
            <person name="Ma J."/>
        </authorList>
    </citation>
    <scope>NUCLEOTIDE SEQUENCE [LARGE SCALE GENOMIC DNA]</scope>
    <source>
        <strain evidence="1 2">JCM 16014</strain>
    </source>
</reference>
<name>A0ABN2UI14_9ACTN</name>
<gene>
    <name evidence="1" type="ORF">GCM10009839_44430</name>
</gene>
<evidence type="ECO:0000313" key="1">
    <source>
        <dbReference type="EMBL" id="GAA2038119.1"/>
    </source>
</evidence>
<accession>A0ABN2UI14</accession>
<evidence type="ECO:0000313" key="2">
    <source>
        <dbReference type="Proteomes" id="UP001500751"/>
    </source>
</evidence>
<proteinExistence type="predicted"/>